<gene>
    <name evidence="3" type="primary">mhpC_2</name>
    <name evidence="3" type="ORF">RIdsm_02832</name>
    <name evidence="2" type="ORF">XM52_08340</name>
</gene>
<dbReference type="EMBL" id="LAXI01000004">
    <property type="protein sequence ID" value="KRS18155.1"/>
    <property type="molecule type" value="Genomic_DNA"/>
</dbReference>
<dbReference type="PATRIC" id="fig|540747.5.peg.4456"/>
<evidence type="ECO:0000259" key="1">
    <source>
        <dbReference type="Pfam" id="PF12697"/>
    </source>
</evidence>
<dbReference type="Proteomes" id="UP000051401">
    <property type="component" value="Unassembled WGS sequence"/>
</dbReference>
<dbReference type="EC" id="3.7.1.14" evidence="3"/>
<sequence length="322" mass="34244">MPLATKILALFILALAVLWTVVQYRARMHEARAETTHPPEGRLIEVDGHTVHAVVMGEGPDVVLIHGSSGNTRDTTLSLAPRLAREFRVFVIDRPGLGYTDRINTSGATITQQADLLSAAAAKLGAEDPIVVGHSYGGAVALAWAVHHPQEMSALVTLSAASHPWSTGLSTYYKLLSHPVAGPLVIPLITAFVPDAKVEQAVSEVFAPDAVPQGYMAHFGPGLTLRRNSLRANALQRANLLGEIEALSPRYPEIEVPTEILHGTADDTVGLSIHSEPLARAIDGAELTTLDGAGHMIQHSEEDAVVQAIRRAAERAGLRPGG</sequence>
<dbReference type="EMBL" id="CP031598">
    <property type="protein sequence ID" value="QEW27023.1"/>
    <property type="molecule type" value="Genomic_DNA"/>
</dbReference>
<dbReference type="Pfam" id="PF12697">
    <property type="entry name" value="Abhydrolase_6"/>
    <property type="match status" value="1"/>
</dbReference>
<dbReference type="PANTHER" id="PTHR43798">
    <property type="entry name" value="MONOACYLGLYCEROL LIPASE"/>
    <property type="match status" value="1"/>
</dbReference>
<dbReference type="OrthoDB" id="9815441at2"/>
<dbReference type="SUPFAM" id="SSF53474">
    <property type="entry name" value="alpha/beta-Hydrolases"/>
    <property type="match status" value="1"/>
</dbReference>
<dbReference type="GO" id="GO:0016020">
    <property type="term" value="C:membrane"/>
    <property type="evidence" value="ECO:0007669"/>
    <property type="project" value="TreeGrafter"/>
</dbReference>
<keyword evidence="2" id="KW-0378">Hydrolase</keyword>
<accession>A0A0T5PA59</accession>
<dbReference type="InterPro" id="IPR050266">
    <property type="entry name" value="AB_hydrolase_sf"/>
</dbReference>
<dbReference type="KEGG" id="rid:RIdsm_02832"/>
<feature type="domain" description="AB hydrolase-1" evidence="1">
    <location>
        <begin position="62"/>
        <end position="308"/>
    </location>
</feature>
<dbReference type="InterPro" id="IPR000073">
    <property type="entry name" value="AB_hydrolase_1"/>
</dbReference>
<dbReference type="GO" id="GO:0016787">
    <property type="term" value="F:hydrolase activity"/>
    <property type="evidence" value="ECO:0007669"/>
    <property type="project" value="UniProtKB-KW"/>
</dbReference>
<protein>
    <submittedName>
        <fullName evidence="3">2-hydroxy-6-oxononadienedioate/2-hydroxy-6-oxononatrienedioate hydrolase</fullName>
        <ecNumber evidence="3">3.7.1.14</ecNumber>
    </submittedName>
    <submittedName>
        <fullName evidence="2">Alpha/beta hydrolase</fullName>
    </submittedName>
</protein>
<dbReference type="Proteomes" id="UP000325785">
    <property type="component" value="Chromosome"/>
</dbReference>
<dbReference type="Gene3D" id="3.40.50.1820">
    <property type="entry name" value="alpha/beta hydrolase"/>
    <property type="match status" value="1"/>
</dbReference>
<evidence type="ECO:0000313" key="4">
    <source>
        <dbReference type="Proteomes" id="UP000051401"/>
    </source>
</evidence>
<dbReference type="PANTHER" id="PTHR43798:SF33">
    <property type="entry name" value="HYDROLASE, PUTATIVE (AFU_ORTHOLOGUE AFUA_2G14860)-RELATED"/>
    <property type="match status" value="1"/>
</dbReference>
<dbReference type="AlphaFoldDB" id="A0A0T5PA59"/>
<dbReference type="RefSeq" id="WP_057815227.1">
    <property type="nucleotide sequence ID" value="NZ_CP031598.1"/>
</dbReference>
<name>A0A0T5PA59_9RHOB</name>
<dbReference type="STRING" id="540747.SAMN04488031_101513"/>
<evidence type="ECO:0000313" key="2">
    <source>
        <dbReference type="EMBL" id="KRS18155.1"/>
    </source>
</evidence>
<reference evidence="3 5" key="2">
    <citation type="submission" date="2018-08" db="EMBL/GenBank/DDBJ databases">
        <title>Genetic Globetrotter - A new plasmid hitch-hiking vast phylogenetic and geographic distances.</title>
        <authorList>
            <person name="Vollmers J."/>
            <person name="Petersen J."/>
        </authorList>
    </citation>
    <scope>NUCLEOTIDE SEQUENCE [LARGE SCALE GENOMIC DNA]</scope>
    <source>
        <strain evidence="3 5">DSM 26383</strain>
    </source>
</reference>
<dbReference type="PRINTS" id="PR00111">
    <property type="entry name" value="ABHYDROLASE"/>
</dbReference>
<evidence type="ECO:0000313" key="5">
    <source>
        <dbReference type="Proteomes" id="UP000325785"/>
    </source>
</evidence>
<keyword evidence="4" id="KW-1185">Reference proteome</keyword>
<organism evidence="2 4">
    <name type="scientific">Roseovarius indicus</name>
    <dbReference type="NCBI Taxonomy" id="540747"/>
    <lineage>
        <taxon>Bacteria</taxon>
        <taxon>Pseudomonadati</taxon>
        <taxon>Pseudomonadota</taxon>
        <taxon>Alphaproteobacteria</taxon>
        <taxon>Rhodobacterales</taxon>
        <taxon>Roseobacteraceae</taxon>
        <taxon>Roseovarius</taxon>
    </lineage>
</organism>
<proteinExistence type="predicted"/>
<reference evidence="2 4" key="1">
    <citation type="submission" date="2015-04" db="EMBL/GenBank/DDBJ databases">
        <title>The draft genome sequence of Roseovarius indicus B108T.</title>
        <authorList>
            <person name="Li G."/>
            <person name="Lai Q."/>
            <person name="Shao Z."/>
            <person name="Yan P."/>
        </authorList>
    </citation>
    <scope>NUCLEOTIDE SEQUENCE [LARGE SCALE GENOMIC DNA]</scope>
    <source>
        <strain evidence="2 4">B108</strain>
    </source>
</reference>
<dbReference type="InterPro" id="IPR029058">
    <property type="entry name" value="AB_hydrolase_fold"/>
</dbReference>
<evidence type="ECO:0000313" key="3">
    <source>
        <dbReference type="EMBL" id="QEW27023.1"/>
    </source>
</evidence>